<gene>
    <name evidence="2" type="ORF">K402DRAFT_421155</name>
</gene>
<accession>A0A6G1GZQ4</accession>
<feature type="compositionally biased region" description="Basic and acidic residues" evidence="1">
    <location>
        <begin position="264"/>
        <end position="276"/>
    </location>
</feature>
<feature type="region of interest" description="Disordered" evidence="1">
    <location>
        <begin position="57"/>
        <end position="319"/>
    </location>
</feature>
<evidence type="ECO:0000256" key="1">
    <source>
        <dbReference type="SAM" id="MobiDB-lite"/>
    </source>
</evidence>
<dbReference type="EMBL" id="ML977157">
    <property type="protein sequence ID" value="KAF1986294.1"/>
    <property type="molecule type" value="Genomic_DNA"/>
</dbReference>
<protein>
    <submittedName>
        <fullName evidence="2">Uncharacterized protein</fullName>
    </submittedName>
</protein>
<feature type="compositionally biased region" description="Acidic residues" evidence="1">
    <location>
        <begin position="170"/>
        <end position="179"/>
    </location>
</feature>
<feature type="compositionally biased region" description="Low complexity" evidence="1">
    <location>
        <begin position="205"/>
        <end position="215"/>
    </location>
</feature>
<feature type="compositionally biased region" description="Low complexity" evidence="1">
    <location>
        <begin position="59"/>
        <end position="89"/>
    </location>
</feature>
<feature type="compositionally biased region" description="Acidic residues" evidence="1">
    <location>
        <begin position="309"/>
        <end position="319"/>
    </location>
</feature>
<reference evidence="2" key="1">
    <citation type="journal article" date="2020" name="Stud. Mycol.">
        <title>101 Dothideomycetes genomes: a test case for predicting lifestyles and emergence of pathogens.</title>
        <authorList>
            <person name="Haridas S."/>
            <person name="Albert R."/>
            <person name="Binder M."/>
            <person name="Bloem J."/>
            <person name="Labutti K."/>
            <person name="Salamov A."/>
            <person name="Andreopoulos B."/>
            <person name="Baker S."/>
            <person name="Barry K."/>
            <person name="Bills G."/>
            <person name="Bluhm B."/>
            <person name="Cannon C."/>
            <person name="Castanera R."/>
            <person name="Culley D."/>
            <person name="Daum C."/>
            <person name="Ezra D."/>
            <person name="Gonzalez J."/>
            <person name="Henrissat B."/>
            <person name="Kuo A."/>
            <person name="Liang C."/>
            <person name="Lipzen A."/>
            <person name="Lutzoni F."/>
            <person name="Magnuson J."/>
            <person name="Mondo S."/>
            <person name="Nolan M."/>
            <person name="Ohm R."/>
            <person name="Pangilinan J."/>
            <person name="Park H.-J."/>
            <person name="Ramirez L."/>
            <person name="Alfaro M."/>
            <person name="Sun H."/>
            <person name="Tritt A."/>
            <person name="Yoshinaga Y."/>
            <person name="Zwiers L.-H."/>
            <person name="Turgeon B."/>
            <person name="Goodwin S."/>
            <person name="Spatafora J."/>
            <person name="Crous P."/>
            <person name="Grigoriev I."/>
        </authorList>
    </citation>
    <scope>NUCLEOTIDE SEQUENCE</scope>
    <source>
        <strain evidence="2">CBS 113979</strain>
    </source>
</reference>
<feature type="compositionally biased region" description="Polar residues" evidence="1">
    <location>
        <begin position="232"/>
        <end position="250"/>
    </location>
</feature>
<evidence type="ECO:0000313" key="2">
    <source>
        <dbReference type="EMBL" id="KAF1986294.1"/>
    </source>
</evidence>
<dbReference type="AlphaFoldDB" id="A0A6G1GZQ4"/>
<proteinExistence type="predicted"/>
<sequence length="319" mass="34024">MGVSWTAETDHILLLKILEVHNFKIDYQKVREVWPTNRGEIPTARAISERIVKIRKLNGATGTPRGKTTATPTTKSDTAKASSSKTKTPASKKRKYDSEDADADDDDEDITIPQSEMKAIRPIPLPDRSGSKGVRVKSEVVEDEPESAEAASKANGTGTPSEFSFGNGDSDVDNDDDDVPASGKTKSKSKAPAGAPFDFFDGKGRSASASTPRPSSVKKPSQKLNNAFKFAESNSRIGDNTNTDDQSSRSGKGKINGKASGINSDKRGMKKADRPRRATAPLKGAYADNLGDSDGQVDAGAEYSSDGSEYADAEEEMAV</sequence>
<organism evidence="2 3">
    <name type="scientific">Aulographum hederae CBS 113979</name>
    <dbReference type="NCBI Taxonomy" id="1176131"/>
    <lineage>
        <taxon>Eukaryota</taxon>
        <taxon>Fungi</taxon>
        <taxon>Dikarya</taxon>
        <taxon>Ascomycota</taxon>
        <taxon>Pezizomycotina</taxon>
        <taxon>Dothideomycetes</taxon>
        <taxon>Pleosporomycetidae</taxon>
        <taxon>Aulographales</taxon>
        <taxon>Aulographaceae</taxon>
    </lineage>
</organism>
<name>A0A6G1GZQ4_9PEZI</name>
<evidence type="ECO:0000313" key="3">
    <source>
        <dbReference type="Proteomes" id="UP000800041"/>
    </source>
</evidence>
<dbReference type="OrthoDB" id="5420368at2759"/>
<feature type="compositionally biased region" description="Polar residues" evidence="1">
    <location>
        <begin position="154"/>
        <end position="164"/>
    </location>
</feature>
<feature type="compositionally biased region" description="Acidic residues" evidence="1">
    <location>
        <begin position="99"/>
        <end position="110"/>
    </location>
</feature>
<dbReference type="Proteomes" id="UP000800041">
    <property type="component" value="Unassembled WGS sequence"/>
</dbReference>
<keyword evidence="3" id="KW-1185">Reference proteome</keyword>